<evidence type="ECO:0000256" key="9">
    <source>
        <dbReference type="RuleBase" id="RU003357"/>
    </source>
</evidence>
<dbReference type="GO" id="GO:0015344">
    <property type="term" value="F:siderophore uptake transmembrane transporter activity"/>
    <property type="evidence" value="ECO:0007669"/>
    <property type="project" value="TreeGrafter"/>
</dbReference>
<dbReference type="InterPro" id="IPR037066">
    <property type="entry name" value="Plug_dom_sf"/>
</dbReference>
<dbReference type="GO" id="GO:0044718">
    <property type="term" value="P:siderophore transmembrane transport"/>
    <property type="evidence" value="ECO:0007669"/>
    <property type="project" value="TreeGrafter"/>
</dbReference>
<dbReference type="InterPro" id="IPR000531">
    <property type="entry name" value="Beta-barrel_TonB"/>
</dbReference>
<dbReference type="Gene3D" id="2.170.130.10">
    <property type="entry name" value="TonB-dependent receptor, plug domain"/>
    <property type="match status" value="1"/>
</dbReference>
<proteinExistence type="inferred from homology"/>
<protein>
    <submittedName>
        <fullName evidence="12">TonB-dependent receptor</fullName>
    </submittedName>
</protein>
<organism evidence="12 13">
    <name type="scientific">Cellvibrio polysaccharolyticus</name>
    <dbReference type="NCBI Taxonomy" id="2082724"/>
    <lineage>
        <taxon>Bacteria</taxon>
        <taxon>Pseudomonadati</taxon>
        <taxon>Pseudomonadota</taxon>
        <taxon>Gammaproteobacteria</taxon>
        <taxon>Cellvibrionales</taxon>
        <taxon>Cellvibrionaceae</taxon>
        <taxon>Cellvibrio</taxon>
    </lineage>
</organism>
<keyword evidence="2 8" id="KW-0813">Transport</keyword>
<dbReference type="Proteomes" id="UP000652567">
    <property type="component" value="Unassembled WGS sequence"/>
</dbReference>
<evidence type="ECO:0000313" key="13">
    <source>
        <dbReference type="Proteomes" id="UP000652567"/>
    </source>
</evidence>
<dbReference type="PANTHER" id="PTHR30069:SF40">
    <property type="entry name" value="TONB-DEPENDENT RECEPTOR NMB0964-RELATED"/>
    <property type="match status" value="1"/>
</dbReference>
<dbReference type="Pfam" id="PF00593">
    <property type="entry name" value="TonB_dep_Rec_b-barrel"/>
    <property type="match status" value="1"/>
</dbReference>
<dbReference type="PROSITE" id="PS52016">
    <property type="entry name" value="TONB_DEPENDENT_REC_3"/>
    <property type="match status" value="1"/>
</dbReference>
<dbReference type="EMBL" id="PRDL01000001">
    <property type="protein sequence ID" value="MBE8716168.1"/>
    <property type="molecule type" value="Genomic_DNA"/>
</dbReference>
<keyword evidence="3 8" id="KW-1134">Transmembrane beta strand</keyword>
<name>A0A928UZY4_9GAMM</name>
<dbReference type="SUPFAM" id="SSF56935">
    <property type="entry name" value="Porins"/>
    <property type="match status" value="1"/>
</dbReference>
<evidence type="ECO:0000256" key="2">
    <source>
        <dbReference type="ARBA" id="ARBA00022448"/>
    </source>
</evidence>
<evidence type="ECO:0000256" key="1">
    <source>
        <dbReference type="ARBA" id="ARBA00004571"/>
    </source>
</evidence>
<evidence type="ECO:0000256" key="3">
    <source>
        <dbReference type="ARBA" id="ARBA00022452"/>
    </source>
</evidence>
<dbReference type="GO" id="GO:0009279">
    <property type="term" value="C:cell outer membrane"/>
    <property type="evidence" value="ECO:0007669"/>
    <property type="project" value="UniProtKB-SubCell"/>
</dbReference>
<sequence>MVSQVIMAAEVGGLVKDDQGRAVTGAVIDIVGSNTSVRADGQGRFTVNNPTGRALELHVRAPGHMHRVFHIDDQRSDLQLVLTPTVVEVINVVGLPWHASNVESAQPVSVLGDEELRRRQSSTLGDTLQHQVGVHSNYYGPVASSPIIRGLDGPRVLITQNGLDAGDASRVGPDHAVATEASTARQIEILRGPSTLFYGSGAIGGVVNIVDDRVPQSNETEGEWRVEHNSVADDKLVSGSITTGTGNVAVHADGFWRDANDYKIPGPAAAGEAGGSTRLPSSANDSQGFNLGGSYLLDNGFVGLSVGRLERTYGIPGHSHGIEDVPVHAELEQDRIQFISELALDHAIISGINTRFGYTNYRHDEIEEDQIATTFTNESYEGRVDIFHHPLADWRGALTVHYKRSDFSATGMEAFTPPSLTETWALALIEERHFGPVLLQLGARIEQTDITADNFVANLSRYDDSLLSVYSVDHSSNPFSVSGGVVWDFTQGYNLGVSFTHAQRTPSAAELLSYGPHIGSGLFESGALLDIKPTADGGYEVDLHRGDVKLEKSSNLDISLRKFDGKFGFITNIFYNRIDNYYYLNDTGFNESIAHEHGDHYHYMDLPLYAYQAQDADLYGFEGEFIWQATDALKLTVMTDYIRAQLRDGGDLPRIPPLRIGGRVQYEIADFDIELSASRYLRQDRVAALEDETSGYTLVDLQVNYDINRWLPGTSIYLKGQNLTDEYARVHASFLKDKAPLPARSVAVGISGKF</sequence>
<evidence type="ECO:0000256" key="8">
    <source>
        <dbReference type="PROSITE-ProRule" id="PRU01360"/>
    </source>
</evidence>
<reference evidence="12" key="1">
    <citation type="submission" date="2018-07" db="EMBL/GenBank/DDBJ databases">
        <title>Genome assembly of strain Ka43.</title>
        <authorList>
            <person name="Kukolya J."/>
            <person name="Nagy I."/>
            <person name="Horvath B."/>
            <person name="Toth A."/>
        </authorList>
    </citation>
    <scope>NUCLEOTIDE SEQUENCE</scope>
    <source>
        <strain evidence="12">KB43</strain>
    </source>
</reference>
<dbReference type="PANTHER" id="PTHR30069">
    <property type="entry name" value="TONB-DEPENDENT OUTER MEMBRANE RECEPTOR"/>
    <property type="match status" value="1"/>
</dbReference>
<evidence type="ECO:0000259" key="10">
    <source>
        <dbReference type="Pfam" id="PF00593"/>
    </source>
</evidence>
<dbReference type="InterPro" id="IPR008969">
    <property type="entry name" value="CarboxyPept-like_regulatory"/>
</dbReference>
<gene>
    <name evidence="12" type="ORF">C4F51_03095</name>
</gene>
<dbReference type="InterPro" id="IPR036942">
    <property type="entry name" value="Beta-barrel_TonB_sf"/>
</dbReference>
<dbReference type="InterPro" id="IPR012910">
    <property type="entry name" value="Plug_dom"/>
</dbReference>
<keyword evidence="7 8" id="KW-0998">Cell outer membrane</keyword>
<comment type="caution">
    <text evidence="12">The sequence shown here is derived from an EMBL/GenBank/DDBJ whole genome shotgun (WGS) entry which is preliminary data.</text>
</comment>
<evidence type="ECO:0000256" key="7">
    <source>
        <dbReference type="ARBA" id="ARBA00023237"/>
    </source>
</evidence>
<comment type="similarity">
    <text evidence="8 9">Belongs to the TonB-dependent receptor family.</text>
</comment>
<feature type="domain" description="TonB-dependent receptor-like beta-barrel" evidence="10">
    <location>
        <begin position="290"/>
        <end position="723"/>
    </location>
</feature>
<keyword evidence="12" id="KW-0675">Receptor</keyword>
<feature type="domain" description="TonB-dependent receptor plug" evidence="11">
    <location>
        <begin position="102"/>
        <end position="206"/>
    </location>
</feature>
<dbReference type="AlphaFoldDB" id="A0A928UZY4"/>
<keyword evidence="13" id="KW-1185">Reference proteome</keyword>
<evidence type="ECO:0000313" key="12">
    <source>
        <dbReference type="EMBL" id="MBE8716168.1"/>
    </source>
</evidence>
<dbReference type="SUPFAM" id="SSF49464">
    <property type="entry name" value="Carboxypeptidase regulatory domain-like"/>
    <property type="match status" value="1"/>
</dbReference>
<comment type="subcellular location">
    <subcellularLocation>
        <location evidence="1 8">Cell outer membrane</location>
        <topology evidence="1 8">Multi-pass membrane protein</topology>
    </subcellularLocation>
</comment>
<keyword evidence="5 9" id="KW-0798">TonB box</keyword>
<accession>A0A928UZY4</accession>
<keyword evidence="6 8" id="KW-0472">Membrane</keyword>
<evidence type="ECO:0000256" key="5">
    <source>
        <dbReference type="ARBA" id="ARBA00023077"/>
    </source>
</evidence>
<dbReference type="InterPro" id="IPR039426">
    <property type="entry name" value="TonB-dep_rcpt-like"/>
</dbReference>
<evidence type="ECO:0000256" key="4">
    <source>
        <dbReference type="ARBA" id="ARBA00022692"/>
    </source>
</evidence>
<evidence type="ECO:0000259" key="11">
    <source>
        <dbReference type="Pfam" id="PF07715"/>
    </source>
</evidence>
<keyword evidence="4 8" id="KW-0812">Transmembrane</keyword>
<dbReference type="Gene3D" id="2.40.170.20">
    <property type="entry name" value="TonB-dependent receptor, beta-barrel domain"/>
    <property type="match status" value="1"/>
</dbReference>
<evidence type="ECO:0000256" key="6">
    <source>
        <dbReference type="ARBA" id="ARBA00023136"/>
    </source>
</evidence>
<dbReference type="Pfam" id="PF07715">
    <property type="entry name" value="Plug"/>
    <property type="match status" value="1"/>
</dbReference>